<accession>A0AAW8EA68</accession>
<dbReference type="EMBL" id="JAUSRV010000002">
    <property type="protein sequence ID" value="MDP9969384.1"/>
    <property type="molecule type" value="Genomic_DNA"/>
</dbReference>
<feature type="chain" id="PRO_5043902971" description="Lipoprotein" evidence="1">
    <location>
        <begin position="24"/>
        <end position="378"/>
    </location>
</feature>
<dbReference type="Proteomes" id="UP001224845">
    <property type="component" value="Unassembled WGS sequence"/>
</dbReference>
<proteinExistence type="predicted"/>
<evidence type="ECO:0008006" key="4">
    <source>
        <dbReference type="Google" id="ProtNLM"/>
    </source>
</evidence>
<evidence type="ECO:0000256" key="1">
    <source>
        <dbReference type="SAM" id="SignalP"/>
    </source>
</evidence>
<comment type="caution">
    <text evidence="2">The sequence shown here is derived from an EMBL/GenBank/DDBJ whole genome shotgun (WGS) entry which is preliminary data.</text>
</comment>
<organism evidence="2 3">
    <name type="scientific">Variovorax paradoxus</name>
    <dbReference type="NCBI Taxonomy" id="34073"/>
    <lineage>
        <taxon>Bacteria</taxon>
        <taxon>Pseudomonadati</taxon>
        <taxon>Pseudomonadota</taxon>
        <taxon>Betaproteobacteria</taxon>
        <taxon>Burkholderiales</taxon>
        <taxon>Comamonadaceae</taxon>
        <taxon>Variovorax</taxon>
    </lineage>
</organism>
<sequence length="378" mass="41911">MSQRSGVLLAGVAVVCAAAFLVAACGEEKSGDSGAGMSNSNNPDQIDLRIGSSEVFGQPVAYGDLGLGTSNKDFDHRRPKHPRVRFVHGAFTLLTPEVDHIDASSEKELGGLTEIKLTLHEPLYGATHEQARDFVYGLMKQVQAAGWKRLIDIGAPRLKGESSMRAAFSDHYGLPSRVSVMHLDPGYLIPIEDMVREGQGGAWSPRFRWQFYADGVELTVGLFDTKFDEKNPDFNTYRVQMAFVSQEARVRLLFPEKDRAKWREMWPAKAAEFAGSRLEREALARQQKLEIDESYQDPPPAPPMADRPLQKGELLPQEQVMPKRLSSLNVLPGDPCPQTGDWIAPALRGRVVHAARGEIMPGPQYSDIGLVIWHLQRA</sequence>
<dbReference type="RefSeq" id="WP_307592146.1">
    <property type="nucleotide sequence ID" value="NZ_CAXUQE020000001.1"/>
</dbReference>
<feature type="signal peptide" evidence="1">
    <location>
        <begin position="1"/>
        <end position="23"/>
    </location>
</feature>
<evidence type="ECO:0000313" key="2">
    <source>
        <dbReference type="EMBL" id="MDP9969384.1"/>
    </source>
</evidence>
<name>A0AAW8EA68_VARPD</name>
<dbReference type="PROSITE" id="PS51257">
    <property type="entry name" value="PROKAR_LIPOPROTEIN"/>
    <property type="match status" value="1"/>
</dbReference>
<protein>
    <recommendedName>
        <fullName evidence="4">Lipoprotein</fullName>
    </recommendedName>
</protein>
<evidence type="ECO:0000313" key="3">
    <source>
        <dbReference type="Proteomes" id="UP001224845"/>
    </source>
</evidence>
<keyword evidence="1" id="KW-0732">Signal</keyword>
<reference evidence="2" key="1">
    <citation type="submission" date="2023-07" db="EMBL/GenBank/DDBJ databases">
        <title>Sorghum-associated microbial communities from plants grown in Nebraska, USA.</title>
        <authorList>
            <person name="Schachtman D."/>
        </authorList>
    </citation>
    <scope>NUCLEOTIDE SEQUENCE</scope>
    <source>
        <strain evidence="2">DS3315</strain>
    </source>
</reference>
<dbReference type="AlphaFoldDB" id="A0AAW8EA68"/>
<gene>
    <name evidence="2" type="ORF">J2W39_000612</name>
</gene>